<dbReference type="InterPro" id="IPR042099">
    <property type="entry name" value="ANL_N_sf"/>
</dbReference>
<dbReference type="SUPFAM" id="SSF56801">
    <property type="entry name" value="Acetyl-CoA synthetase-like"/>
    <property type="match status" value="1"/>
</dbReference>
<organism evidence="4 5">
    <name type="scientific">Lithohypha guttulata</name>
    <dbReference type="NCBI Taxonomy" id="1690604"/>
    <lineage>
        <taxon>Eukaryota</taxon>
        <taxon>Fungi</taxon>
        <taxon>Dikarya</taxon>
        <taxon>Ascomycota</taxon>
        <taxon>Pezizomycotina</taxon>
        <taxon>Eurotiomycetes</taxon>
        <taxon>Chaetothyriomycetidae</taxon>
        <taxon>Chaetothyriales</taxon>
        <taxon>Trichomeriaceae</taxon>
        <taxon>Lithohypha</taxon>
    </lineage>
</organism>
<keyword evidence="5" id="KW-1185">Reference proteome</keyword>
<feature type="domain" description="AMP-dependent synthetase/ligase" evidence="2">
    <location>
        <begin position="136"/>
        <end position="454"/>
    </location>
</feature>
<dbReference type="InterPro" id="IPR020845">
    <property type="entry name" value="AMP-binding_CS"/>
</dbReference>
<reference evidence="4 5" key="1">
    <citation type="submission" date="2023-08" db="EMBL/GenBank/DDBJ databases">
        <title>Black Yeasts Isolated from many extreme environments.</title>
        <authorList>
            <person name="Coleine C."/>
            <person name="Stajich J.E."/>
            <person name="Selbmann L."/>
        </authorList>
    </citation>
    <scope>NUCLEOTIDE SEQUENCE [LARGE SCALE GENOMIC DNA]</scope>
    <source>
        <strain evidence="4 5">CCFEE 5885</strain>
    </source>
</reference>
<dbReference type="Gene3D" id="3.40.50.12780">
    <property type="entry name" value="N-terminal domain of ligase-like"/>
    <property type="match status" value="1"/>
</dbReference>
<dbReference type="InterPro" id="IPR025110">
    <property type="entry name" value="AMP-bd_C"/>
</dbReference>
<sequence>MLPRLKEMRKHLQLATYDRLIVVHGSYFAYHATTQRKKFMVIACLQYAKLDRTQASWNMSETKWDRRTYIKPQKAENHVLPCDGLFTRLLALAARSTRRPVIRDLNEGVEKTSAELLSDVVNFRHVLRSRLPTQTLQALQDGEEVFISLLAPGGYEFTVGVLAILGLGAAASPFSPHQPVNEASYYVNKAKSVAVVVSDSAKKLGQELATEIQQTTNPNFVCIPVSDGLGHTYRPPSSLVLSSAGYRDPNSPGVVIFTSGTTGPPKGALLSLGSITDGAMSFAEQIKVCETDTCQHLLPVHHATGIWVNFFPFILTGACIEFKSGGFSPEWTWNRWKEGGITHFSGVPTIYMRMMRYWQETLSKLPPAEREAYRRAPSKFRAALCGTSALPQPITDFWSEMMNGKKIKQRYGSTEQGVIFNIPFEDADGVPDGSTGVASLGVEVRLSEGDEGEVRSRSFYMFSKYIHDPEATKAAFDEEGYFKSGDMAIKKGKHYFITGRASVDILKSGGYKISALDIEREILSLPYVNEVMVVGVPDDEFGQRVGAVLSLSDSEAAQEYYQTRNRQTGQLVLDDLRTDVRDRLAGYKLPTLLRVIEGELPKSATNKVVKKVLGPMYFPANYAEIEEVQKWDSKSKPRQAKL</sequence>
<protein>
    <submittedName>
        <fullName evidence="4">Uncharacterized protein</fullName>
    </submittedName>
</protein>
<evidence type="ECO:0000259" key="3">
    <source>
        <dbReference type="Pfam" id="PF13193"/>
    </source>
</evidence>
<dbReference type="InterPro" id="IPR045851">
    <property type="entry name" value="AMP-bd_C_sf"/>
</dbReference>
<dbReference type="Proteomes" id="UP001345013">
    <property type="component" value="Unassembled WGS sequence"/>
</dbReference>
<feature type="domain" description="AMP-binding enzyme C-terminal" evidence="3">
    <location>
        <begin position="518"/>
        <end position="607"/>
    </location>
</feature>
<evidence type="ECO:0000259" key="2">
    <source>
        <dbReference type="Pfam" id="PF00501"/>
    </source>
</evidence>
<dbReference type="Pfam" id="PF13193">
    <property type="entry name" value="AMP-binding_C"/>
    <property type="match status" value="1"/>
</dbReference>
<dbReference type="PANTHER" id="PTHR43201">
    <property type="entry name" value="ACYL-COA SYNTHETASE"/>
    <property type="match status" value="1"/>
</dbReference>
<evidence type="ECO:0000256" key="1">
    <source>
        <dbReference type="ARBA" id="ARBA00006432"/>
    </source>
</evidence>
<comment type="caution">
    <text evidence="4">The sequence shown here is derived from an EMBL/GenBank/DDBJ whole genome shotgun (WGS) entry which is preliminary data.</text>
</comment>
<name>A0ABR0KJX7_9EURO</name>
<accession>A0ABR0KJX7</accession>
<dbReference type="PANTHER" id="PTHR43201:SF8">
    <property type="entry name" value="ACYL-COA SYNTHETASE FAMILY MEMBER 3"/>
    <property type="match status" value="1"/>
</dbReference>
<gene>
    <name evidence="4" type="ORF">LTR24_001875</name>
</gene>
<comment type="similarity">
    <text evidence="1">Belongs to the ATP-dependent AMP-binding enzyme family.</text>
</comment>
<dbReference type="Gene3D" id="3.30.300.30">
    <property type="match status" value="1"/>
</dbReference>
<dbReference type="EMBL" id="JAVRRG010000014">
    <property type="protein sequence ID" value="KAK5098555.1"/>
    <property type="molecule type" value="Genomic_DNA"/>
</dbReference>
<proteinExistence type="inferred from homology"/>
<evidence type="ECO:0000313" key="4">
    <source>
        <dbReference type="EMBL" id="KAK5098555.1"/>
    </source>
</evidence>
<dbReference type="PROSITE" id="PS00455">
    <property type="entry name" value="AMP_BINDING"/>
    <property type="match status" value="1"/>
</dbReference>
<evidence type="ECO:0000313" key="5">
    <source>
        <dbReference type="Proteomes" id="UP001345013"/>
    </source>
</evidence>
<dbReference type="Pfam" id="PF00501">
    <property type="entry name" value="AMP-binding"/>
    <property type="match status" value="1"/>
</dbReference>
<dbReference type="InterPro" id="IPR000873">
    <property type="entry name" value="AMP-dep_synth/lig_dom"/>
</dbReference>